<evidence type="ECO:0000313" key="2">
    <source>
        <dbReference type="EMBL" id="ATW26528.1"/>
    </source>
</evidence>
<dbReference type="CDD" id="cd09124">
    <property type="entry name" value="PLDc_like_TrmB_middle"/>
    <property type="match status" value="1"/>
</dbReference>
<name>A0A3G1KVM0_FORW1</name>
<dbReference type="PANTHER" id="PTHR34293:SF1">
    <property type="entry name" value="HTH-TYPE TRANSCRIPTIONAL REGULATOR TRMBL2"/>
    <property type="match status" value="1"/>
</dbReference>
<dbReference type="RefSeq" id="WP_148135846.1">
    <property type="nucleotide sequence ID" value="NZ_CP017634.1"/>
</dbReference>
<accession>A0A3G1KVM0</accession>
<sequence length="265" mass="29674">MSEIIHKLEQLGFSSYEAKAYYTLIRKHPANGYEISKIGRIPAAKIYDTLNRLKIKGFIIESSTETGKYYPVPPGNLLSRVKEDFTALIDDLDVQLKETEPVPDIDLTMNLSGYDLFVEKMIQVIEKSRTTLLLSIWPEETMLLADPIAAAKRRGVTVVAAVFGSTPVESSYRINLEQCGVSSRARLGKRLTAIVSDHKEVVIGEIDQAGDTEGIWTTTPGIVLVTKEYIKHDIWGNVLIDALGEVQFQKLCKNNPLLSYLMKNR</sequence>
<dbReference type="InterPro" id="IPR036388">
    <property type="entry name" value="WH-like_DNA-bd_sf"/>
</dbReference>
<keyword evidence="3" id="KW-1185">Reference proteome</keyword>
<dbReference type="OrthoDB" id="1493540at2"/>
<dbReference type="AlphaFoldDB" id="A0A3G1KVM0"/>
<protein>
    <recommendedName>
        <fullName evidence="1">Transcription regulator TrmB N-terminal domain-containing protein</fullName>
    </recommendedName>
</protein>
<dbReference type="InterPro" id="IPR051797">
    <property type="entry name" value="TrmB-like"/>
</dbReference>
<reference evidence="2 3" key="1">
    <citation type="submission" date="2016-10" db="EMBL/GenBank/DDBJ databases">
        <title>Complete Genome Sequence of Peptococcaceae strain DCMF.</title>
        <authorList>
            <person name="Edwards R.J."/>
            <person name="Holland S.I."/>
            <person name="Deshpande N.P."/>
            <person name="Wong Y.K."/>
            <person name="Ertan H."/>
            <person name="Manefield M."/>
            <person name="Russell T.L."/>
            <person name="Lee M.J."/>
        </authorList>
    </citation>
    <scope>NUCLEOTIDE SEQUENCE [LARGE SCALE GENOMIC DNA]</scope>
    <source>
        <strain evidence="2 3">DCMF</strain>
    </source>
</reference>
<dbReference type="InterPro" id="IPR036390">
    <property type="entry name" value="WH_DNA-bd_sf"/>
</dbReference>
<evidence type="ECO:0000313" key="3">
    <source>
        <dbReference type="Proteomes" id="UP000323521"/>
    </source>
</evidence>
<proteinExistence type="predicted"/>
<dbReference type="Proteomes" id="UP000323521">
    <property type="component" value="Chromosome"/>
</dbReference>
<feature type="domain" description="Transcription regulator TrmB N-terminal" evidence="1">
    <location>
        <begin position="8"/>
        <end position="74"/>
    </location>
</feature>
<dbReference type="Pfam" id="PF01978">
    <property type="entry name" value="TrmB"/>
    <property type="match status" value="1"/>
</dbReference>
<dbReference type="Gene3D" id="1.10.10.10">
    <property type="entry name" value="Winged helix-like DNA-binding domain superfamily/Winged helix DNA-binding domain"/>
    <property type="match status" value="1"/>
</dbReference>
<gene>
    <name evidence="2" type="ORF">DCMF_18820</name>
</gene>
<dbReference type="InterPro" id="IPR002831">
    <property type="entry name" value="Tscrpt_reg_TrmB_N"/>
</dbReference>
<dbReference type="SUPFAM" id="SSF46785">
    <property type="entry name" value="Winged helix' DNA-binding domain"/>
    <property type="match status" value="1"/>
</dbReference>
<evidence type="ECO:0000259" key="1">
    <source>
        <dbReference type="Pfam" id="PF01978"/>
    </source>
</evidence>
<dbReference type="PANTHER" id="PTHR34293">
    <property type="entry name" value="HTH-TYPE TRANSCRIPTIONAL REGULATOR TRMBL2"/>
    <property type="match status" value="1"/>
</dbReference>
<dbReference type="KEGG" id="fwa:DCMF_18820"/>
<dbReference type="EMBL" id="CP017634">
    <property type="protein sequence ID" value="ATW26528.1"/>
    <property type="molecule type" value="Genomic_DNA"/>
</dbReference>
<organism evidence="2 3">
    <name type="scientific">Formimonas warabiya</name>
    <dbReference type="NCBI Taxonomy" id="1761012"/>
    <lineage>
        <taxon>Bacteria</taxon>
        <taxon>Bacillati</taxon>
        <taxon>Bacillota</taxon>
        <taxon>Clostridia</taxon>
        <taxon>Eubacteriales</taxon>
        <taxon>Peptococcaceae</taxon>
        <taxon>Candidatus Formimonas</taxon>
    </lineage>
</organism>